<protein>
    <recommendedName>
        <fullName evidence="7">Mediator of RNA polymerase II transcription subunit 9</fullName>
    </recommendedName>
    <alternativeName>
        <fullName evidence="7">Mediator complex subunit 9</fullName>
    </alternativeName>
</protein>
<proteinExistence type="inferred from homology"/>
<dbReference type="InParanoid" id="K0K8D3"/>
<dbReference type="EMBL" id="CAIF01000011">
    <property type="protein sequence ID" value="CCH41100.1"/>
    <property type="molecule type" value="Genomic_DNA"/>
</dbReference>
<feature type="region of interest" description="Disordered" evidence="8">
    <location>
        <begin position="1"/>
        <end position="28"/>
    </location>
</feature>
<sequence length="224" mass="25355">MNIQRHSSPFRPDIRLKSEQPTVSEETKLKNAEEAIQELKSLELLPLVLDIVEDVNSGKLLPKDVENAAREILRNIHGLSETPEERSVRVEKLKKNITRKSEALQRFREKVGERIALPEPPVPESLEDFKDLSVEPVEVTPNAPVIEGTQNHQLQEVQTASNDQDLDIQDQPPIQQDGFNIGNSEIQSQPLQQSDTLMTDDVNFDFNDFPTVGSQDQDNDLNMD</sequence>
<evidence type="ECO:0000256" key="6">
    <source>
        <dbReference type="ARBA" id="ARBA00023242"/>
    </source>
</evidence>
<feature type="region of interest" description="Disordered" evidence="8">
    <location>
        <begin position="159"/>
        <end position="224"/>
    </location>
</feature>
<dbReference type="AlphaFoldDB" id="K0K8D3"/>
<gene>
    <name evidence="7" type="primary">MED9</name>
    <name evidence="9" type="ORF">BN7_637</name>
</gene>
<keyword evidence="5 7" id="KW-0804">Transcription</keyword>
<feature type="compositionally biased region" description="Polar residues" evidence="8">
    <location>
        <begin position="181"/>
        <end position="197"/>
    </location>
</feature>
<reference evidence="9 10" key="1">
    <citation type="journal article" date="2012" name="Eukaryot. Cell">
        <title>Draft genome sequence of Wickerhamomyces ciferrii NRRL Y-1031 F-60-10.</title>
        <authorList>
            <person name="Schneider J."/>
            <person name="Andrea H."/>
            <person name="Blom J."/>
            <person name="Jaenicke S."/>
            <person name="Ruckert C."/>
            <person name="Schorsch C."/>
            <person name="Szczepanowski R."/>
            <person name="Farwick M."/>
            <person name="Goesmann A."/>
            <person name="Puhler A."/>
            <person name="Schaffer S."/>
            <person name="Tauch A."/>
            <person name="Kohler T."/>
            <person name="Brinkrolf K."/>
        </authorList>
    </citation>
    <scope>NUCLEOTIDE SEQUENCE [LARGE SCALE GENOMIC DNA]</scope>
    <source>
        <strain evidence="10">ATCC 14091 / BCRC 22168 / CBS 111 / JCM 3599 / NBRC 0793 / NRRL Y-1031 F-60-10</strain>
    </source>
</reference>
<evidence type="ECO:0000256" key="3">
    <source>
        <dbReference type="ARBA" id="ARBA00023015"/>
    </source>
</evidence>
<dbReference type="Pfam" id="PF07544">
    <property type="entry name" value="Med9"/>
    <property type="match status" value="1"/>
</dbReference>
<name>K0K8D3_WICCF</name>
<dbReference type="GO" id="GO:0016592">
    <property type="term" value="C:mediator complex"/>
    <property type="evidence" value="ECO:0007669"/>
    <property type="project" value="InterPro"/>
</dbReference>
<dbReference type="InterPro" id="IPR011425">
    <property type="entry name" value="Med9"/>
</dbReference>
<organism evidence="9 10">
    <name type="scientific">Wickerhamomyces ciferrii (strain ATCC 14091 / BCRC 22168 / CBS 111 / JCM 3599 / NBRC 0793 / NRRL Y-1031 F-60-10)</name>
    <name type="common">Yeast</name>
    <name type="synonym">Pichia ciferrii</name>
    <dbReference type="NCBI Taxonomy" id="1206466"/>
    <lineage>
        <taxon>Eukaryota</taxon>
        <taxon>Fungi</taxon>
        <taxon>Dikarya</taxon>
        <taxon>Ascomycota</taxon>
        <taxon>Saccharomycotina</taxon>
        <taxon>Saccharomycetes</taxon>
        <taxon>Phaffomycetales</taxon>
        <taxon>Wickerhamomycetaceae</taxon>
        <taxon>Wickerhamomyces</taxon>
    </lineage>
</organism>
<accession>K0K8D3</accession>
<keyword evidence="6 7" id="KW-0539">Nucleus</keyword>
<evidence type="ECO:0000256" key="2">
    <source>
        <dbReference type="ARBA" id="ARBA00008089"/>
    </source>
</evidence>
<dbReference type="GO" id="GO:0003712">
    <property type="term" value="F:transcription coregulator activity"/>
    <property type="evidence" value="ECO:0007669"/>
    <property type="project" value="InterPro"/>
</dbReference>
<evidence type="ECO:0000313" key="10">
    <source>
        <dbReference type="Proteomes" id="UP000009328"/>
    </source>
</evidence>
<comment type="subunit">
    <text evidence="7">Component of the Mediator complex.</text>
</comment>
<evidence type="ECO:0000256" key="1">
    <source>
        <dbReference type="ARBA" id="ARBA00004123"/>
    </source>
</evidence>
<comment type="similarity">
    <text evidence="2 7">Belongs to the Mediator complex subunit 9 family.</text>
</comment>
<keyword evidence="4 7" id="KW-0010">Activator</keyword>
<comment type="function">
    <text evidence="7">Component of the Mediator complex, a coactivator involved in the regulated transcription of nearly all RNA polymerase II-dependent genes. Mediator functions as a bridge to convey information from gene-specific regulatory proteins to the basal RNA polymerase II transcription machinery. Mediator is recruited to promoters by direct interactions with regulatory proteins and serves as a scaffold for the assembly of a functional preinitiation complex with RNA polymerase II and the general transcription factors.</text>
</comment>
<evidence type="ECO:0000256" key="5">
    <source>
        <dbReference type="ARBA" id="ARBA00023163"/>
    </source>
</evidence>
<dbReference type="Proteomes" id="UP000009328">
    <property type="component" value="Unassembled WGS sequence"/>
</dbReference>
<evidence type="ECO:0000313" key="9">
    <source>
        <dbReference type="EMBL" id="CCH41100.1"/>
    </source>
</evidence>
<dbReference type="HOGENOM" id="CLU_1235878_0_0_1"/>
<evidence type="ECO:0000256" key="7">
    <source>
        <dbReference type="RuleBase" id="RU364145"/>
    </source>
</evidence>
<comment type="caution">
    <text evidence="9">The sequence shown here is derived from an EMBL/GenBank/DDBJ whole genome shotgun (WGS) entry which is preliminary data.</text>
</comment>
<keyword evidence="3 7" id="KW-0805">Transcription regulation</keyword>
<evidence type="ECO:0000256" key="8">
    <source>
        <dbReference type="SAM" id="MobiDB-lite"/>
    </source>
</evidence>
<comment type="subcellular location">
    <subcellularLocation>
        <location evidence="1 7">Nucleus</location>
    </subcellularLocation>
</comment>
<dbReference type="STRING" id="1206466.K0K8D3"/>
<evidence type="ECO:0000256" key="4">
    <source>
        <dbReference type="ARBA" id="ARBA00023159"/>
    </source>
</evidence>
<keyword evidence="10" id="KW-1185">Reference proteome</keyword>
<dbReference type="GO" id="GO:0006357">
    <property type="term" value="P:regulation of transcription by RNA polymerase II"/>
    <property type="evidence" value="ECO:0007669"/>
    <property type="project" value="InterPro"/>
</dbReference>